<feature type="transmembrane region" description="Helical" evidence="6">
    <location>
        <begin position="12"/>
        <end position="31"/>
    </location>
</feature>
<feature type="transmembrane region" description="Helical" evidence="6">
    <location>
        <begin position="37"/>
        <end position="61"/>
    </location>
</feature>
<dbReference type="AlphaFoldDB" id="A0A2T2XAX7"/>
<dbReference type="PANTHER" id="PTHR43129">
    <property type="entry name" value="FOSMIDOMYCIN RESISTANCE PROTEIN"/>
    <property type="match status" value="1"/>
</dbReference>
<keyword evidence="4 6" id="KW-1133">Transmembrane helix</keyword>
<dbReference type="InterPro" id="IPR020846">
    <property type="entry name" value="MFS_dom"/>
</dbReference>
<dbReference type="Proteomes" id="UP000242972">
    <property type="component" value="Unassembled WGS sequence"/>
</dbReference>
<feature type="transmembrane region" description="Helical" evidence="6">
    <location>
        <begin position="104"/>
        <end position="124"/>
    </location>
</feature>
<dbReference type="PROSITE" id="PS50850">
    <property type="entry name" value="MFS"/>
    <property type="match status" value="1"/>
</dbReference>
<dbReference type="Gene3D" id="1.20.1250.20">
    <property type="entry name" value="MFS general substrate transporter like domains"/>
    <property type="match status" value="1"/>
</dbReference>
<accession>A0A2T2XAX7</accession>
<feature type="transmembrane region" description="Helical" evidence="6">
    <location>
        <begin position="81"/>
        <end position="98"/>
    </location>
</feature>
<keyword evidence="5 6" id="KW-0472">Membrane</keyword>
<evidence type="ECO:0000256" key="4">
    <source>
        <dbReference type="ARBA" id="ARBA00022989"/>
    </source>
</evidence>
<name>A0A2T2XAX7_9FIRM</name>
<evidence type="ECO:0000256" key="2">
    <source>
        <dbReference type="ARBA" id="ARBA00022448"/>
    </source>
</evidence>
<evidence type="ECO:0000256" key="5">
    <source>
        <dbReference type="ARBA" id="ARBA00023136"/>
    </source>
</evidence>
<dbReference type="GO" id="GO:0005886">
    <property type="term" value="C:plasma membrane"/>
    <property type="evidence" value="ECO:0007669"/>
    <property type="project" value="UniProtKB-SubCell"/>
</dbReference>
<evidence type="ECO:0000313" key="8">
    <source>
        <dbReference type="EMBL" id="PSR31607.1"/>
    </source>
</evidence>
<dbReference type="PANTHER" id="PTHR43129:SF1">
    <property type="entry name" value="FOSMIDOMYCIN RESISTANCE PROTEIN"/>
    <property type="match status" value="1"/>
</dbReference>
<keyword evidence="2" id="KW-0813">Transport</keyword>
<protein>
    <submittedName>
        <fullName evidence="8">MFS transporter</fullName>
    </submittedName>
</protein>
<evidence type="ECO:0000256" key="3">
    <source>
        <dbReference type="ARBA" id="ARBA00022692"/>
    </source>
</evidence>
<dbReference type="EMBL" id="PXYW01000061">
    <property type="protein sequence ID" value="PSR31607.1"/>
    <property type="molecule type" value="Genomic_DNA"/>
</dbReference>
<dbReference type="InterPro" id="IPR011701">
    <property type="entry name" value="MFS"/>
</dbReference>
<comment type="subcellular location">
    <subcellularLocation>
        <location evidence="1">Cell membrane</location>
        <topology evidence="1">Multi-pass membrane protein</topology>
    </subcellularLocation>
</comment>
<keyword evidence="3 6" id="KW-0812">Transmembrane</keyword>
<feature type="non-terminal residue" evidence="8">
    <location>
        <position position="146"/>
    </location>
</feature>
<organism evidence="8 9">
    <name type="scientific">Sulfobacillus benefaciens</name>
    <dbReference type="NCBI Taxonomy" id="453960"/>
    <lineage>
        <taxon>Bacteria</taxon>
        <taxon>Bacillati</taxon>
        <taxon>Bacillota</taxon>
        <taxon>Clostridia</taxon>
        <taxon>Eubacteriales</taxon>
        <taxon>Clostridiales Family XVII. Incertae Sedis</taxon>
        <taxon>Sulfobacillus</taxon>
    </lineage>
</organism>
<dbReference type="Pfam" id="PF07690">
    <property type="entry name" value="MFS_1"/>
    <property type="match status" value="1"/>
</dbReference>
<proteinExistence type="predicted"/>
<gene>
    <name evidence="8" type="ORF">C7B46_16705</name>
</gene>
<reference evidence="8 9" key="1">
    <citation type="journal article" date="2014" name="BMC Genomics">
        <title>Comparison of environmental and isolate Sulfobacillus genomes reveals diverse carbon, sulfur, nitrogen, and hydrogen metabolisms.</title>
        <authorList>
            <person name="Justice N.B."/>
            <person name="Norman A."/>
            <person name="Brown C.T."/>
            <person name="Singh A."/>
            <person name="Thomas B.C."/>
            <person name="Banfield J.F."/>
        </authorList>
    </citation>
    <scope>NUCLEOTIDE SEQUENCE [LARGE SCALE GENOMIC DNA]</scope>
    <source>
        <strain evidence="8">AMDSBA4</strain>
    </source>
</reference>
<dbReference type="GO" id="GO:0022857">
    <property type="term" value="F:transmembrane transporter activity"/>
    <property type="evidence" value="ECO:0007669"/>
    <property type="project" value="InterPro"/>
</dbReference>
<evidence type="ECO:0000256" key="6">
    <source>
        <dbReference type="SAM" id="Phobius"/>
    </source>
</evidence>
<dbReference type="InterPro" id="IPR036259">
    <property type="entry name" value="MFS_trans_sf"/>
</dbReference>
<evidence type="ECO:0000259" key="7">
    <source>
        <dbReference type="PROSITE" id="PS50850"/>
    </source>
</evidence>
<dbReference type="SUPFAM" id="SSF103473">
    <property type="entry name" value="MFS general substrate transporter"/>
    <property type="match status" value="1"/>
</dbReference>
<sequence>MEVASQSSREPLRVGGLVALVWAHFLNDGLANYLPGILPFLGIALHLPLAPIAGLMSVLLFGQMLQPVSGILADRIGGRGFALWGPILTTVGVVGVAVTRTYWMLAILFLITGIGNTIFHPQALSITRSIAQKRQGVTMSVFLIGG</sequence>
<evidence type="ECO:0000313" key="9">
    <source>
        <dbReference type="Proteomes" id="UP000242972"/>
    </source>
</evidence>
<evidence type="ECO:0000256" key="1">
    <source>
        <dbReference type="ARBA" id="ARBA00004651"/>
    </source>
</evidence>
<comment type="caution">
    <text evidence="8">The sequence shown here is derived from an EMBL/GenBank/DDBJ whole genome shotgun (WGS) entry which is preliminary data.</text>
</comment>
<feature type="domain" description="Major facilitator superfamily (MFS) profile" evidence="7">
    <location>
        <begin position="16"/>
        <end position="146"/>
    </location>
</feature>